<dbReference type="AlphaFoldDB" id="A0A650CHZ7"/>
<dbReference type="RefSeq" id="WP_156014925.1">
    <property type="nucleotide sequence ID" value="NZ_CP045484.1"/>
</dbReference>
<proteinExistence type="predicted"/>
<dbReference type="EMBL" id="CP045484">
    <property type="protein sequence ID" value="QGR17440.1"/>
    <property type="molecule type" value="Genomic_DNA"/>
</dbReference>
<keyword evidence="1" id="KW-0472">Membrane</keyword>
<keyword evidence="1" id="KW-1133">Transmembrane helix</keyword>
<dbReference type="KEGG" id="soh:D1869_09720"/>
<reference evidence="2 5" key="2">
    <citation type="submission" date="2020-08" db="EMBL/GenBank/DDBJ databases">
        <title>Genomic Encyclopedia of Type Strains, Phase IV (KMG-IV): sequencing the most valuable type-strain genomes for metagenomic binning, comparative biology and taxonomic classification.</title>
        <authorList>
            <person name="Goeker M."/>
        </authorList>
    </citation>
    <scope>NUCLEOTIDE SEQUENCE [LARGE SCALE GENOMIC DNA]</scope>
    <source>
        <strain evidence="2 5">DSM 12421</strain>
    </source>
</reference>
<accession>A0A650CHZ7</accession>
<evidence type="ECO:0000313" key="4">
    <source>
        <dbReference type="Proteomes" id="UP000427373"/>
    </source>
</evidence>
<feature type="transmembrane region" description="Helical" evidence="1">
    <location>
        <begin position="247"/>
        <end position="272"/>
    </location>
</feature>
<evidence type="ECO:0000256" key="1">
    <source>
        <dbReference type="SAM" id="Phobius"/>
    </source>
</evidence>
<gene>
    <name evidence="3" type="ORF">D1869_09720</name>
    <name evidence="2" type="ORF">HNQ62_001304</name>
</gene>
<dbReference type="Proteomes" id="UP000582213">
    <property type="component" value="Unassembled WGS sequence"/>
</dbReference>
<organism evidence="3 4">
    <name type="scientific">Sulfurisphaera ohwakuensis</name>
    <dbReference type="NCBI Taxonomy" id="69656"/>
    <lineage>
        <taxon>Archaea</taxon>
        <taxon>Thermoproteota</taxon>
        <taxon>Thermoprotei</taxon>
        <taxon>Sulfolobales</taxon>
        <taxon>Sulfolobaceae</taxon>
        <taxon>Sulfurisphaera</taxon>
    </lineage>
</organism>
<feature type="transmembrane region" description="Helical" evidence="1">
    <location>
        <begin position="7"/>
        <end position="30"/>
    </location>
</feature>
<keyword evidence="1" id="KW-0812">Transmembrane</keyword>
<sequence length="279" mass="31463">MRISFTTIIAFVLIFLGIFINFMPTIIYYIQVYPKIPLNRVEPGAYFTYVAQDLVIPLKSTNDSNFLLSISHALINVTVINNNSYKVTINGSLSIYGYDFEKTYIVKSSFVLNSSNPFIKMLFVSEDKPAVLVGNRTILLKINPSLYTFHTFSGLDPYSAELIKSGEQISYILFSGDKFVLSNLFIGYLQPNDTLYDATHIVWSLLQHVNTIRELTSNMSPLFNESLISIGAGSSNVKTINNIFGEILWDFSVTYFPINIVIILIGVIIIILKFRGKLS</sequence>
<evidence type="ECO:0000313" key="2">
    <source>
        <dbReference type="EMBL" id="MBB5253535.1"/>
    </source>
</evidence>
<dbReference type="Proteomes" id="UP000427373">
    <property type="component" value="Chromosome"/>
</dbReference>
<name>A0A650CHZ7_SULOH</name>
<reference evidence="3 4" key="1">
    <citation type="submission" date="2019-10" db="EMBL/GenBank/DDBJ databases">
        <title>Genome Sequences from Six Type Strain Members of the Archaeal Family Sulfolobaceae: Acidianus ambivalens, Acidianus infernus, Metallosphaera prunae, Stygiolobus azoricus, Sulfolobus metallicus, and Sulfurisphaera ohwakuensis.</title>
        <authorList>
            <person name="Counts J.A."/>
            <person name="Kelly R.M."/>
        </authorList>
    </citation>
    <scope>NUCLEOTIDE SEQUENCE [LARGE SCALE GENOMIC DNA]</scope>
    <source>
        <strain evidence="3 4">TA-1</strain>
    </source>
</reference>
<evidence type="ECO:0000313" key="3">
    <source>
        <dbReference type="EMBL" id="QGR17440.1"/>
    </source>
</evidence>
<protein>
    <submittedName>
        <fullName evidence="3">Uncharacterized protein</fullName>
    </submittedName>
</protein>
<keyword evidence="4" id="KW-1185">Reference proteome</keyword>
<dbReference type="GeneID" id="42801523"/>
<evidence type="ECO:0000313" key="5">
    <source>
        <dbReference type="Proteomes" id="UP000582213"/>
    </source>
</evidence>
<dbReference type="EMBL" id="JACHFY010000005">
    <property type="protein sequence ID" value="MBB5253535.1"/>
    <property type="molecule type" value="Genomic_DNA"/>
</dbReference>
<dbReference type="OrthoDB" id="374101at2157"/>